<feature type="transmembrane region" description="Helical" evidence="6">
    <location>
        <begin position="85"/>
        <end position="103"/>
    </location>
</feature>
<keyword evidence="4 6" id="KW-1133">Transmembrane helix</keyword>
<accession>W4Q1V6</accession>
<protein>
    <submittedName>
        <fullName evidence="8">Permease of the drug/metabolite transporter</fullName>
    </submittedName>
</protein>
<feature type="transmembrane region" description="Helical" evidence="6">
    <location>
        <begin position="226"/>
        <end position="247"/>
    </location>
</feature>
<evidence type="ECO:0000256" key="1">
    <source>
        <dbReference type="ARBA" id="ARBA00004127"/>
    </source>
</evidence>
<feature type="domain" description="EamA" evidence="7">
    <location>
        <begin position="167"/>
        <end position="300"/>
    </location>
</feature>
<feature type="domain" description="EamA" evidence="7">
    <location>
        <begin position="16"/>
        <end position="154"/>
    </location>
</feature>
<dbReference type="InterPro" id="IPR000620">
    <property type="entry name" value="EamA_dom"/>
</dbReference>
<dbReference type="GO" id="GO:0016020">
    <property type="term" value="C:membrane"/>
    <property type="evidence" value="ECO:0007669"/>
    <property type="project" value="UniProtKB-SubCell"/>
</dbReference>
<evidence type="ECO:0000313" key="8">
    <source>
        <dbReference type="EMBL" id="GAE25947.1"/>
    </source>
</evidence>
<feature type="transmembrane region" description="Helical" evidence="6">
    <location>
        <begin position="283"/>
        <end position="302"/>
    </location>
</feature>
<name>W4Q1V6_9BACI</name>
<dbReference type="PANTHER" id="PTHR32322:SF2">
    <property type="entry name" value="EAMA DOMAIN-CONTAINING PROTEIN"/>
    <property type="match status" value="1"/>
</dbReference>
<evidence type="ECO:0000256" key="3">
    <source>
        <dbReference type="ARBA" id="ARBA00022692"/>
    </source>
</evidence>
<organism evidence="8 9">
    <name type="scientific">Halalkalibacter wakoensis JCM 9140</name>
    <dbReference type="NCBI Taxonomy" id="1236970"/>
    <lineage>
        <taxon>Bacteria</taxon>
        <taxon>Bacillati</taxon>
        <taxon>Bacillota</taxon>
        <taxon>Bacilli</taxon>
        <taxon>Bacillales</taxon>
        <taxon>Bacillaceae</taxon>
        <taxon>Halalkalibacter</taxon>
    </lineage>
</organism>
<evidence type="ECO:0000256" key="5">
    <source>
        <dbReference type="ARBA" id="ARBA00023136"/>
    </source>
</evidence>
<feature type="transmembrane region" description="Helical" evidence="6">
    <location>
        <begin position="49"/>
        <end position="65"/>
    </location>
</feature>
<evidence type="ECO:0000256" key="4">
    <source>
        <dbReference type="ARBA" id="ARBA00022989"/>
    </source>
</evidence>
<feature type="transmembrane region" description="Helical" evidence="6">
    <location>
        <begin position="109"/>
        <end position="128"/>
    </location>
</feature>
<dbReference type="EMBL" id="BAUT01000016">
    <property type="protein sequence ID" value="GAE25947.1"/>
    <property type="molecule type" value="Genomic_DNA"/>
</dbReference>
<proteinExistence type="inferred from homology"/>
<dbReference type="AlphaFoldDB" id="W4Q1V6"/>
<feature type="transmembrane region" description="Helical" evidence="6">
    <location>
        <begin position="165"/>
        <end position="184"/>
    </location>
</feature>
<dbReference type="Proteomes" id="UP000018890">
    <property type="component" value="Unassembled WGS sequence"/>
</dbReference>
<keyword evidence="9" id="KW-1185">Reference proteome</keyword>
<dbReference type="InterPro" id="IPR037185">
    <property type="entry name" value="EmrE-like"/>
</dbReference>
<keyword evidence="5 6" id="KW-0472">Membrane</keyword>
<dbReference type="Pfam" id="PF00892">
    <property type="entry name" value="EamA"/>
    <property type="match status" value="2"/>
</dbReference>
<evidence type="ECO:0000256" key="2">
    <source>
        <dbReference type="ARBA" id="ARBA00007362"/>
    </source>
</evidence>
<feature type="transmembrane region" description="Helical" evidence="6">
    <location>
        <begin position="140"/>
        <end position="159"/>
    </location>
</feature>
<dbReference type="STRING" id="1236970.JCM9140_1970"/>
<feature type="transmembrane region" description="Helical" evidence="6">
    <location>
        <begin position="196"/>
        <end position="214"/>
    </location>
</feature>
<comment type="caution">
    <text evidence="8">The sequence shown here is derived from an EMBL/GenBank/DDBJ whole genome shotgun (WGS) entry which is preliminary data.</text>
</comment>
<keyword evidence="3 6" id="KW-0812">Transmembrane</keyword>
<comment type="similarity">
    <text evidence="2">Belongs to the EamA transporter family.</text>
</comment>
<feature type="transmembrane region" description="Helical" evidence="6">
    <location>
        <begin position="259"/>
        <end position="277"/>
    </location>
</feature>
<sequence length="320" mass="35036">MIRKVVREMNMNQSRMKGIFLVLLGAILWGVSGTVAQYLFEQQAFNAEWLTVIRLLSAGVLLLLFARRRQNIWAIWQRRGNRISVVLFGIFGMLAVQYTYFAAIAASNAATATLLQYTGPVMIALYLLIRFKTWPSMQQVVAIILALLGTFLLVTHGQFTSLSISGWALFWGLASAVALAFYTLQPIKLLNEFGSAVVVGWGMVIGGIGMSVVHQPWNVVGNLNPLSIAALLFVVLFGTLIAFYSYLESLKYLKPTETSLLACAEPLSAAVLAVVWLNVSFGGAEWLGASCIIATIVILSRVKEKKSHGLGESQVKEEVG</sequence>
<dbReference type="SUPFAM" id="SSF103481">
    <property type="entry name" value="Multidrug resistance efflux transporter EmrE"/>
    <property type="match status" value="2"/>
</dbReference>
<comment type="subcellular location">
    <subcellularLocation>
        <location evidence="1">Endomembrane system</location>
        <topology evidence="1">Multi-pass membrane protein</topology>
    </subcellularLocation>
</comment>
<dbReference type="PANTHER" id="PTHR32322">
    <property type="entry name" value="INNER MEMBRANE TRANSPORTER"/>
    <property type="match status" value="1"/>
</dbReference>
<gene>
    <name evidence="8" type="ORF">JCM9140_1970</name>
</gene>
<evidence type="ECO:0000256" key="6">
    <source>
        <dbReference type="SAM" id="Phobius"/>
    </source>
</evidence>
<dbReference type="InterPro" id="IPR050638">
    <property type="entry name" value="AA-Vitamin_Transporters"/>
</dbReference>
<evidence type="ECO:0000259" key="7">
    <source>
        <dbReference type="Pfam" id="PF00892"/>
    </source>
</evidence>
<reference evidence="8" key="1">
    <citation type="journal article" date="2014" name="Genome Announc.">
        <title>Draft Genome Sequences of Three Alkaliphilic Bacillus Strains, Bacillus wakoensis JCM 9140T, Bacillus akibai JCM 9157T, and Bacillus hemicellulosilyticus JCM 9152T.</title>
        <authorList>
            <person name="Yuki M."/>
            <person name="Oshima K."/>
            <person name="Suda W."/>
            <person name="Oshida Y."/>
            <person name="Kitamura K."/>
            <person name="Iida T."/>
            <person name="Hattori M."/>
            <person name="Ohkuma M."/>
        </authorList>
    </citation>
    <scope>NUCLEOTIDE SEQUENCE [LARGE SCALE GENOMIC DNA]</scope>
    <source>
        <strain evidence="8">JCM 9140</strain>
    </source>
</reference>
<evidence type="ECO:0000313" key="9">
    <source>
        <dbReference type="Proteomes" id="UP000018890"/>
    </source>
</evidence>